<dbReference type="Proteomes" id="UP000499080">
    <property type="component" value="Unassembled WGS sequence"/>
</dbReference>
<dbReference type="EMBL" id="BGPR01000556">
    <property type="protein sequence ID" value="GBM26215.1"/>
    <property type="molecule type" value="Genomic_DNA"/>
</dbReference>
<evidence type="ECO:0000313" key="2">
    <source>
        <dbReference type="Proteomes" id="UP000499080"/>
    </source>
</evidence>
<organism evidence="1 2">
    <name type="scientific">Araneus ventricosus</name>
    <name type="common">Orbweaver spider</name>
    <name type="synonym">Epeira ventricosa</name>
    <dbReference type="NCBI Taxonomy" id="182803"/>
    <lineage>
        <taxon>Eukaryota</taxon>
        <taxon>Metazoa</taxon>
        <taxon>Ecdysozoa</taxon>
        <taxon>Arthropoda</taxon>
        <taxon>Chelicerata</taxon>
        <taxon>Arachnida</taxon>
        <taxon>Araneae</taxon>
        <taxon>Araneomorphae</taxon>
        <taxon>Entelegynae</taxon>
        <taxon>Araneoidea</taxon>
        <taxon>Araneidae</taxon>
        <taxon>Araneus</taxon>
    </lineage>
</organism>
<proteinExistence type="predicted"/>
<name>A0A4Y2EEC6_ARAVE</name>
<dbReference type="InterPro" id="IPR052709">
    <property type="entry name" value="Transposase-MT_Hybrid"/>
</dbReference>
<accession>A0A4Y2EEC6</accession>
<dbReference type="OrthoDB" id="6432034at2759"/>
<dbReference type="PANTHER" id="PTHR46060:SF1">
    <property type="entry name" value="MARINER MOS1 TRANSPOSASE-LIKE PROTEIN"/>
    <property type="match status" value="1"/>
</dbReference>
<evidence type="ECO:0000313" key="1">
    <source>
        <dbReference type="EMBL" id="GBM26215.1"/>
    </source>
</evidence>
<protein>
    <recommendedName>
        <fullName evidence="3">Histone-lysine N-methyltransferase SETMAR</fullName>
    </recommendedName>
</protein>
<evidence type="ECO:0008006" key="3">
    <source>
        <dbReference type="Google" id="ProtNLM"/>
    </source>
</evidence>
<gene>
    <name evidence="1" type="ORF">AVEN_22775_1</name>
</gene>
<dbReference type="PANTHER" id="PTHR46060">
    <property type="entry name" value="MARINER MOS1 TRANSPOSASE-LIKE PROTEIN"/>
    <property type="match status" value="1"/>
</dbReference>
<sequence length="131" mass="15495">MLDRLHKAFHRKRSGLLSKGVLLLPDRIRPRLHSDLKQRFQWNIWEHPPYSPDLVPSDFHLFGPLKKHLSGCHFRTKVPEVVVTWLRDLNPDFSYAGFDRLVYRWNKCSTTMVTTWTSNIVTVSFYLCLSL</sequence>
<dbReference type="InterPro" id="IPR036397">
    <property type="entry name" value="RNaseH_sf"/>
</dbReference>
<dbReference type="AlphaFoldDB" id="A0A4Y2EEC6"/>
<dbReference type="GO" id="GO:0003676">
    <property type="term" value="F:nucleic acid binding"/>
    <property type="evidence" value="ECO:0007669"/>
    <property type="project" value="InterPro"/>
</dbReference>
<keyword evidence="2" id="KW-1185">Reference proteome</keyword>
<comment type="caution">
    <text evidence="1">The sequence shown here is derived from an EMBL/GenBank/DDBJ whole genome shotgun (WGS) entry which is preliminary data.</text>
</comment>
<dbReference type="Gene3D" id="3.30.420.10">
    <property type="entry name" value="Ribonuclease H-like superfamily/Ribonuclease H"/>
    <property type="match status" value="1"/>
</dbReference>
<reference evidence="1 2" key="1">
    <citation type="journal article" date="2019" name="Sci. Rep.">
        <title>Orb-weaving spider Araneus ventricosus genome elucidates the spidroin gene catalogue.</title>
        <authorList>
            <person name="Kono N."/>
            <person name="Nakamura H."/>
            <person name="Ohtoshi R."/>
            <person name="Moran D.A.P."/>
            <person name="Shinohara A."/>
            <person name="Yoshida Y."/>
            <person name="Fujiwara M."/>
            <person name="Mori M."/>
            <person name="Tomita M."/>
            <person name="Arakawa K."/>
        </authorList>
    </citation>
    <scope>NUCLEOTIDE SEQUENCE [LARGE SCALE GENOMIC DNA]</scope>
</reference>